<dbReference type="Pfam" id="PF13354">
    <property type="entry name" value="Beta-lactamase2"/>
    <property type="match status" value="1"/>
</dbReference>
<protein>
    <submittedName>
        <fullName evidence="2">Serine hydrolase</fullName>
    </submittedName>
</protein>
<dbReference type="SUPFAM" id="SSF56601">
    <property type="entry name" value="beta-lactamase/transpeptidase-like"/>
    <property type="match status" value="1"/>
</dbReference>
<organism evidence="2 4">
    <name type="scientific">Mumia zhuanghuii</name>
    <dbReference type="NCBI Taxonomy" id="2585211"/>
    <lineage>
        <taxon>Bacteria</taxon>
        <taxon>Bacillati</taxon>
        <taxon>Actinomycetota</taxon>
        <taxon>Actinomycetes</taxon>
        <taxon>Propionibacteriales</taxon>
        <taxon>Nocardioidaceae</taxon>
        <taxon>Mumia</taxon>
    </lineage>
</organism>
<dbReference type="Gene3D" id="3.40.710.10">
    <property type="entry name" value="DD-peptidase/beta-lactamase superfamily"/>
    <property type="match status" value="1"/>
</dbReference>
<dbReference type="AlphaFoldDB" id="A0A5C4MGF7"/>
<sequence>MSAVGTYSDGIPVVAYRLATAAGDVLAERAATTPFYAASTIKVAPLVAALRLVEAGTLTLDDTLVTRDTFESQVPEAPDYRLVPDDVDHGMPPAGTPMRLADVLERMIVVSSNEATNMVVERVGLEAIAQVLSDAGAHDSRMTRQFGDQAAAEAYGMSNVVTAADLASLMGALVSGRLAGPHATTWMTDVLSRQQTPHIAANAPEHLPWGSKSGSVDAIRHDVAYLGPPGAGTVVMAVCTRGYPAEDADETIAALGDLALSLTGLAAR</sequence>
<accession>A0A5C4MGF7</accession>
<dbReference type="Proteomes" id="UP000306740">
    <property type="component" value="Unassembled WGS sequence"/>
</dbReference>
<dbReference type="EMBL" id="VDFR01000106">
    <property type="protein sequence ID" value="TNC41313.1"/>
    <property type="molecule type" value="Genomic_DNA"/>
</dbReference>
<dbReference type="GO" id="GO:0008800">
    <property type="term" value="F:beta-lactamase activity"/>
    <property type="evidence" value="ECO:0007669"/>
    <property type="project" value="InterPro"/>
</dbReference>
<feature type="domain" description="Beta-lactamase class A catalytic" evidence="1">
    <location>
        <begin position="27"/>
        <end position="240"/>
    </location>
</feature>
<evidence type="ECO:0000313" key="2">
    <source>
        <dbReference type="EMBL" id="TNC41313.1"/>
    </source>
</evidence>
<dbReference type="PANTHER" id="PTHR35333">
    <property type="entry name" value="BETA-LACTAMASE"/>
    <property type="match status" value="1"/>
</dbReference>
<dbReference type="GO" id="GO:0030655">
    <property type="term" value="P:beta-lactam antibiotic catabolic process"/>
    <property type="evidence" value="ECO:0007669"/>
    <property type="project" value="InterPro"/>
</dbReference>
<keyword evidence="2" id="KW-0378">Hydrolase</keyword>
<dbReference type="InterPro" id="IPR012338">
    <property type="entry name" value="Beta-lactam/transpept-like"/>
</dbReference>
<comment type="caution">
    <text evidence="2">The sequence shown here is derived from an EMBL/GenBank/DDBJ whole genome shotgun (WGS) entry which is preliminary data.</text>
</comment>
<dbReference type="PANTHER" id="PTHR35333:SF3">
    <property type="entry name" value="BETA-LACTAMASE-TYPE TRANSPEPTIDASE FOLD CONTAINING PROTEIN"/>
    <property type="match status" value="1"/>
</dbReference>
<dbReference type="GO" id="GO:0046677">
    <property type="term" value="P:response to antibiotic"/>
    <property type="evidence" value="ECO:0007669"/>
    <property type="project" value="InterPro"/>
</dbReference>
<evidence type="ECO:0000313" key="4">
    <source>
        <dbReference type="Proteomes" id="UP000306740"/>
    </source>
</evidence>
<proteinExistence type="predicted"/>
<dbReference type="RefSeq" id="WP_139086819.1">
    <property type="nucleotide sequence ID" value="NZ_VDFR01000011.1"/>
</dbReference>
<dbReference type="OrthoDB" id="9775096at2"/>
<dbReference type="EMBL" id="VDFR01000011">
    <property type="protein sequence ID" value="TNC50904.1"/>
    <property type="molecule type" value="Genomic_DNA"/>
</dbReference>
<dbReference type="InterPro" id="IPR000871">
    <property type="entry name" value="Beta-lactam_class-A"/>
</dbReference>
<name>A0A5C4MGF7_9ACTN</name>
<reference evidence="2 4" key="1">
    <citation type="submission" date="2019-05" db="EMBL/GenBank/DDBJ databases">
        <title>Mumia sp. nov., isolated from the intestinal contents of plateau pika (Ochotona curzoniae) in the Qinghai-Tibet plateau of China.</title>
        <authorList>
            <person name="Tian Z."/>
        </authorList>
    </citation>
    <scope>NUCLEOTIDE SEQUENCE [LARGE SCALE GENOMIC DNA]</scope>
    <source>
        <strain evidence="4">527</strain>
        <strain evidence="2">Z527</strain>
    </source>
</reference>
<evidence type="ECO:0000259" key="1">
    <source>
        <dbReference type="Pfam" id="PF13354"/>
    </source>
</evidence>
<gene>
    <name evidence="3" type="ORF">FHE65_02710</name>
    <name evidence="2" type="ORF">FHE65_22520</name>
</gene>
<dbReference type="InterPro" id="IPR045155">
    <property type="entry name" value="Beta-lactam_cat"/>
</dbReference>
<evidence type="ECO:0000313" key="3">
    <source>
        <dbReference type="EMBL" id="TNC50904.1"/>
    </source>
</evidence>